<reference evidence="1 2" key="1">
    <citation type="submission" date="2020-04" db="EMBL/GenBank/DDBJ databases">
        <title>Perkinsus chesapeaki whole genome sequence.</title>
        <authorList>
            <person name="Bogema D.R."/>
        </authorList>
    </citation>
    <scope>NUCLEOTIDE SEQUENCE [LARGE SCALE GENOMIC DNA]</scope>
    <source>
        <strain evidence="1">ATCC PRA-425</strain>
    </source>
</reference>
<keyword evidence="2" id="KW-1185">Reference proteome</keyword>
<comment type="caution">
    <text evidence="1">The sequence shown here is derived from an EMBL/GenBank/DDBJ whole genome shotgun (WGS) entry which is preliminary data.</text>
</comment>
<dbReference type="OrthoDB" id="444644at2759"/>
<organism evidence="1 2">
    <name type="scientific">Perkinsus chesapeaki</name>
    <name type="common">Clam parasite</name>
    <name type="synonym">Perkinsus andrewsi</name>
    <dbReference type="NCBI Taxonomy" id="330153"/>
    <lineage>
        <taxon>Eukaryota</taxon>
        <taxon>Sar</taxon>
        <taxon>Alveolata</taxon>
        <taxon>Perkinsozoa</taxon>
        <taxon>Perkinsea</taxon>
        <taxon>Perkinsida</taxon>
        <taxon>Perkinsidae</taxon>
        <taxon>Perkinsus</taxon>
    </lineage>
</organism>
<dbReference type="Proteomes" id="UP000591131">
    <property type="component" value="Unassembled WGS sequence"/>
</dbReference>
<gene>
    <name evidence="1" type="ORF">FOL47_009593</name>
</gene>
<name>A0A7J6MSA0_PERCH</name>
<sequence>MALEHRVFEVLLEKSGRLGALPEVGEPYTEFLGTRDCTLDCPREEILVSPSPSFIFVMNEELLGVYPTPTGVYIRKPLERGEEVMVLQPAFKDMSVHYYNVEKRQLYILCEGNRKLIQYNLADGLAGNGVSSEVLGLPRGSTSSKSPLDMKLTDEFVFILFSSGHLFCIDRSDIRETAQAKLVYNSENGTRRMLLSVPNDPEAIKVVMLGYNRNSVHTLKLKRRKCPLYFDYAVDDFNLVLVNNGRAADIILVIDVDGLFYGVVSRRPGEINCCLTLYSRSLRPMGKALSLTTSDYIKVQGMQIVLGPGDLIYLRREDNTLAECYIPDDFDPDAAETAESRLDRIEFSTGCRVATCYVYR</sequence>
<evidence type="ECO:0000313" key="2">
    <source>
        <dbReference type="Proteomes" id="UP000591131"/>
    </source>
</evidence>
<evidence type="ECO:0000313" key="1">
    <source>
        <dbReference type="EMBL" id="KAF4674187.1"/>
    </source>
</evidence>
<proteinExistence type="predicted"/>
<accession>A0A7J6MSA0</accession>
<dbReference type="AlphaFoldDB" id="A0A7J6MSA0"/>
<protein>
    <submittedName>
        <fullName evidence="1">Uncharacterized protein</fullName>
    </submittedName>
</protein>
<dbReference type="EMBL" id="JAAPAO010000068">
    <property type="protein sequence ID" value="KAF4674187.1"/>
    <property type="molecule type" value="Genomic_DNA"/>
</dbReference>